<dbReference type="PANTHER" id="PTHR13832:SF853">
    <property type="entry name" value="PROTEIN PHOSPHATASE 2C 2-RELATED"/>
    <property type="match status" value="1"/>
</dbReference>
<proteinExistence type="predicted"/>
<dbReference type="SUPFAM" id="SSF81606">
    <property type="entry name" value="PP2C-like"/>
    <property type="match status" value="1"/>
</dbReference>
<dbReference type="EMBL" id="JBCNJP010000012">
    <property type="protein sequence ID" value="KAK9070501.1"/>
    <property type="molecule type" value="Genomic_DNA"/>
</dbReference>
<dbReference type="AlphaFoldDB" id="A0AAP0H2Z5"/>
<dbReference type="Proteomes" id="UP001408789">
    <property type="component" value="Unassembled WGS sequence"/>
</dbReference>
<dbReference type="GO" id="GO:0004722">
    <property type="term" value="F:protein serine/threonine phosphatase activity"/>
    <property type="evidence" value="ECO:0007669"/>
    <property type="project" value="InterPro"/>
</dbReference>
<dbReference type="PANTHER" id="PTHR13832">
    <property type="entry name" value="PROTEIN PHOSPHATASE 2C"/>
    <property type="match status" value="1"/>
</dbReference>
<sequence length="166" mass="18700">MQSKGPREVSRPAQEKGKAVVEVTKEVPLDPVAEKLRQQRWRRAEVESDEVYLSNLMSLGGVAEALNIDHEPSGEDGKDRTKSGYVDFHNGVWRIQVSLALSTGIGDMHLSKWMIAKAETRIINIRPECEFLILAADGIGIWYSLFMSLMQRYLSFTVARAVDSDY</sequence>
<dbReference type="Gene3D" id="3.60.40.10">
    <property type="entry name" value="PPM-type phosphatase domain"/>
    <property type="match status" value="1"/>
</dbReference>
<name>A0AAP0H2Z5_9ASTR</name>
<gene>
    <name evidence="3" type="ORF">SSX86_010903</name>
</gene>
<feature type="domain" description="PPM-type phosphatase" evidence="2">
    <location>
        <begin position="57"/>
        <end position="139"/>
    </location>
</feature>
<dbReference type="Pfam" id="PF00481">
    <property type="entry name" value="PP2C"/>
    <property type="match status" value="1"/>
</dbReference>
<dbReference type="InterPro" id="IPR001932">
    <property type="entry name" value="PPM-type_phosphatase-like_dom"/>
</dbReference>
<protein>
    <recommendedName>
        <fullName evidence="2">PPM-type phosphatase domain-containing protein</fullName>
    </recommendedName>
</protein>
<comment type="caution">
    <text evidence="3">The sequence shown here is derived from an EMBL/GenBank/DDBJ whole genome shotgun (WGS) entry which is preliminary data.</text>
</comment>
<evidence type="ECO:0000313" key="3">
    <source>
        <dbReference type="EMBL" id="KAK9070501.1"/>
    </source>
</evidence>
<evidence type="ECO:0000259" key="2">
    <source>
        <dbReference type="Pfam" id="PF00481"/>
    </source>
</evidence>
<dbReference type="InterPro" id="IPR015655">
    <property type="entry name" value="PP2C"/>
</dbReference>
<accession>A0AAP0H2Z5</accession>
<evidence type="ECO:0000313" key="4">
    <source>
        <dbReference type="Proteomes" id="UP001408789"/>
    </source>
</evidence>
<reference evidence="3 4" key="1">
    <citation type="submission" date="2024-04" db="EMBL/GenBank/DDBJ databases">
        <title>The reference genome of an endangered Asteraceae, Deinandra increscens subsp. villosa, native to the Central Coast of California.</title>
        <authorList>
            <person name="Guilliams M."/>
            <person name="Hasenstab-Lehman K."/>
            <person name="Meyer R."/>
            <person name="Mcevoy S."/>
        </authorList>
    </citation>
    <scope>NUCLEOTIDE SEQUENCE [LARGE SCALE GENOMIC DNA]</scope>
    <source>
        <tissue evidence="3">Leaf</tissue>
    </source>
</reference>
<evidence type="ECO:0000256" key="1">
    <source>
        <dbReference type="SAM" id="MobiDB-lite"/>
    </source>
</evidence>
<dbReference type="InterPro" id="IPR036457">
    <property type="entry name" value="PPM-type-like_dom_sf"/>
</dbReference>
<organism evidence="3 4">
    <name type="scientific">Deinandra increscens subsp. villosa</name>
    <dbReference type="NCBI Taxonomy" id="3103831"/>
    <lineage>
        <taxon>Eukaryota</taxon>
        <taxon>Viridiplantae</taxon>
        <taxon>Streptophyta</taxon>
        <taxon>Embryophyta</taxon>
        <taxon>Tracheophyta</taxon>
        <taxon>Spermatophyta</taxon>
        <taxon>Magnoliopsida</taxon>
        <taxon>eudicotyledons</taxon>
        <taxon>Gunneridae</taxon>
        <taxon>Pentapetalae</taxon>
        <taxon>asterids</taxon>
        <taxon>campanulids</taxon>
        <taxon>Asterales</taxon>
        <taxon>Asteraceae</taxon>
        <taxon>Asteroideae</taxon>
        <taxon>Heliantheae alliance</taxon>
        <taxon>Madieae</taxon>
        <taxon>Madiinae</taxon>
        <taxon>Deinandra</taxon>
    </lineage>
</organism>
<feature type="region of interest" description="Disordered" evidence="1">
    <location>
        <begin position="1"/>
        <end position="22"/>
    </location>
</feature>
<keyword evidence="4" id="KW-1185">Reference proteome</keyword>